<name>X0TZS1_9ZZZZ</name>
<feature type="transmembrane region" description="Helical" evidence="6">
    <location>
        <begin position="74"/>
        <end position="96"/>
    </location>
</feature>
<proteinExistence type="predicted"/>
<dbReference type="Pfam" id="PF17854">
    <property type="entry name" value="FtsK_alpha"/>
    <property type="match status" value="1"/>
</dbReference>
<organism evidence="9">
    <name type="scientific">marine sediment metagenome</name>
    <dbReference type="NCBI Taxonomy" id="412755"/>
    <lineage>
        <taxon>unclassified sequences</taxon>
        <taxon>metagenomes</taxon>
        <taxon>ecological metagenomes</taxon>
    </lineage>
</organism>
<gene>
    <name evidence="9" type="ORF">S01H1_21290</name>
</gene>
<evidence type="ECO:0000256" key="6">
    <source>
        <dbReference type="SAM" id="Phobius"/>
    </source>
</evidence>
<feature type="non-terminal residue" evidence="9">
    <location>
        <position position="253"/>
    </location>
</feature>
<protein>
    <recommendedName>
        <fullName evidence="10">FtsK alpha domain-containing protein</fullName>
    </recommendedName>
</protein>
<evidence type="ECO:0000256" key="5">
    <source>
        <dbReference type="ARBA" id="ARBA00023136"/>
    </source>
</evidence>
<dbReference type="Pfam" id="PF13491">
    <property type="entry name" value="FtsK_4TM"/>
    <property type="match status" value="1"/>
</dbReference>
<keyword evidence="5 6" id="KW-0472">Membrane</keyword>
<dbReference type="AlphaFoldDB" id="X0TZS1"/>
<evidence type="ECO:0000259" key="7">
    <source>
        <dbReference type="Pfam" id="PF13491"/>
    </source>
</evidence>
<sequence length="253" mass="29184">FLGIVILFNYKPLNPYHKLFGISFLFIIFLVFIHLRLLLLDNSYSLAMKGAGGGLLGYYFANSLYLYFGTKGAYLVLISLSLISALFITQVSYFYIFRNLGNKIKPILNNIYNILKNIGAKISKSSRRKKEPDYQEYEPDEIPKKIFKIERNRKKEKKLEEETIFDRDYQETKQEPKIDRYQVPPLSLLSDLYAEEKTDTKLNIEENVKILESTFTNFGINAKVVGVIQGPTVTRYEIHPAPGVKISKITNLS</sequence>
<feature type="domain" description="DNA translocase FtsK 4TM region" evidence="7">
    <location>
        <begin position="15"/>
        <end position="100"/>
    </location>
</feature>
<comment type="subcellular location">
    <subcellularLocation>
        <location evidence="1">Cell membrane</location>
        <topology evidence="1">Multi-pass membrane protein</topology>
    </subcellularLocation>
</comment>
<keyword evidence="3 6" id="KW-0812">Transmembrane</keyword>
<dbReference type="InterPro" id="IPR025199">
    <property type="entry name" value="FtsK_4TM"/>
</dbReference>
<comment type="caution">
    <text evidence="9">The sequence shown here is derived from an EMBL/GenBank/DDBJ whole genome shotgun (WGS) entry which is preliminary data.</text>
</comment>
<feature type="transmembrane region" description="Helical" evidence="6">
    <location>
        <begin position="20"/>
        <end position="39"/>
    </location>
</feature>
<dbReference type="InterPro" id="IPR050206">
    <property type="entry name" value="FtsK/SpoIIIE/SftA"/>
</dbReference>
<evidence type="ECO:0000259" key="8">
    <source>
        <dbReference type="Pfam" id="PF17854"/>
    </source>
</evidence>
<evidence type="ECO:0008006" key="10">
    <source>
        <dbReference type="Google" id="ProtNLM"/>
    </source>
</evidence>
<reference evidence="9" key="1">
    <citation type="journal article" date="2014" name="Front. Microbiol.">
        <title>High frequency of phylogenetically diverse reductive dehalogenase-homologous genes in deep subseafloor sedimentary metagenomes.</title>
        <authorList>
            <person name="Kawai M."/>
            <person name="Futagami T."/>
            <person name="Toyoda A."/>
            <person name="Takaki Y."/>
            <person name="Nishi S."/>
            <person name="Hori S."/>
            <person name="Arai W."/>
            <person name="Tsubouchi T."/>
            <person name="Morono Y."/>
            <person name="Uchiyama I."/>
            <person name="Ito T."/>
            <person name="Fujiyama A."/>
            <person name="Inagaki F."/>
            <person name="Takami H."/>
        </authorList>
    </citation>
    <scope>NUCLEOTIDE SEQUENCE</scope>
    <source>
        <strain evidence="9">Expedition CK06-06</strain>
    </source>
</reference>
<dbReference type="PANTHER" id="PTHR22683:SF41">
    <property type="entry name" value="DNA TRANSLOCASE FTSK"/>
    <property type="match status" value="1"/>
</dbReference>
<feature type="domain" description="FtsK alpha" evidence="8">
    <location>
        <begin position="184"/>
        <end position="253"/>
    </location>
</feature>
<keyword evidence="4 6" id="KW-1133">Transmembrane helix</keyword>
<dbReference type="GO" id="GO:0005886">
    <property type="term" value="C:plasma membrane"/>
    <property type="evidence" value="ECO:0007669"/>
    <property type="project" value="UniProtKB-SubCell"/>
</dbReference>
<evidence type="ECO:0000256" key="2">
    <source>
        <dbReference type="ARBA" id="ARBA00022475"/>
    </source>
</evidence>
<dbReference type="InterPro" id="IPR041027">
    <property type="entry name" value="FtsK_alpha"/>
</dbReference>
<feature type="non-terminal residue" evidence="9">
    <location>
        <position position="1"/>
    </location>
</feature>
<dbReference type="PANTHER" id="PTHR22683">
    <property type="entry name" value="SPORULATION PROTEIN RELATED"/>
    <property type="match status" value="1"/>
</dbReference>
<evidence type="ECO:0000256" key="1">
    <source>
        <dbReference type="ARBA" id="ARBA00004651"/>
    </source>
</evidence>
<dbReference type="EMBL" id="BARS01011779">
    <property type="protein sequence ID" value="GAF93657.1"/>
    <property type="molecule type" value="Genomic_DNA"/>
</dbReference>
<evidence type="ECO:0000256" key="4">
    <source>
        <dbReference type="ARBA" id="ARBA00022989"/>
    </source>
</evidence>
<keyword evidence="2" id="KW-1003">Cell membrane</keyword>
<evidence type="ECO:0000313" key="9">
    <source>
        <dbReference type="EMBL" id="GAF93657.1"/>
    </source>
</evidence>
<evidence type="ECO:0000256" key="3">
    <source>
        <dbReference type="ARBA" id="ARBA00022692"/>
    </source>
</evidence>
<dbReference type="Gene3D" id="3.30.980.40">
    <property type="match status" value="1"/>
</dbReference>
<feature type="transmembrane region" description="Helical" evidence="6">
    <location>
        <begin position="51"/>
        <end position="68"/>
    </location>
</feature>
<accession>X0TZS1</accession>